<evidence type="ECO:0000313" key="1">
    <source>
        <dbReference type="EMBL" id="KAK6761201.1"/>
    </source>
</evidence>
<organism evidence="2 3">
    <name type="scientific">Necator americanus</name>
    <name type="common">Human hookworm</name>
    <dbReference type="NCBI Taxonomy" id="51031"/>
    <lineage>
        <taxon>Eukaryota</taxon>
        <taxon>Metazoa</taxon>
        <taxon>Ecdysozoa</taxon>
        <taxon>Nematoda</taxon>
        <taxon>Chromadorea</taxon>
        <taxon>Rhabditida</taxon>
        <taxon>Rhabditina</taxon>
        <taxon>Rhabditomorpha</taxon>
        <taxon>Strongyloidea</taxon>
        <taxon>Ancylostomatidae</taxon>
        <taxon>Bunostominae</taxon>
        <taxon>Necator</taxon>
    </lineage>
</organism>
<name>A0ABR1EET7_NECAM</name>
<keyword evidence="3" id="KW-1185">Reference proteome</keyword>
<dbReference type="EMBL" id="JAVFWL010000006">
    <property type="protein sequence ID" value="KAK6761210.1"/>
    <property type="molecule type" value="Genomic_DNA"/>
</dbReference>
<comment type="caution">
    <text evidence="2">The sequence shown here is derived from an EMBL/GenBank/DDBJ whole genome shotgun (WGS) entry which is preliminary data.</text>
</comment>
<evidence type="ECO:0000313" key="3">
    <source>
        <dbReference type="Proteomes" id="UP001303046"/>
    </source>
</evidence>
<evidence type="ECO:0000313" key="2">
    <source>
        <dbReference type="EMBL" id="KAK6761210.1"/>
    </source>
</evidence>
<accession>A0ABR1EET7</accession>
<gene>
    <name evidence="2" type="primary">Necator_chrX.g22484</name>
    <name evidence="1" type="synonym">Necator_chrX.g22475</name>
    <name evidence="1" type="ORF">RB195_022312</name>
    <name evidence="2" type="ORF">RB195_022321</name>
</gene>
<dbReference type="EMBL" id="JAVFWL010000006">
    <property type="protein sequence ID" value="KAK6761201.1"/>
    <property type="molecule type" value="Genomic_DNA"/>
</dbReference>
<dbReference type="Proteomes" id="UP001303046">
    <property type="component" value="Unassembled WGS sequence"/>
</dbReference>
<sequence>MKRCSPVLNTVNGVAVGEVTLPIWRYHFKTLLNRQTTLAPELEHVHKPAYAVNEEPPTESEVLVCIQRMKNGSGDGVICAEVLKYLPPSGIREMTKIIR</sequence>
<protein>
    <submittedName>
        <fullName evidence="2">Uncharacterized protein</fullName>
    </submittedName>
</protein>
<reference evidence="2 3" key="1">
    <citation type="submission" date="2023-08" db="EMBL/GenBank/DDBJ databases">
        <title>A Necator americanus chromosomal reference genome.</title>
        <authorList>
            <person name="Ilik V."/>
            <person name="Petrzelkova K.J."/>
            <person name="Pardy F."/>
            <person name="Fuh T."/>
            <person name="Niatou-Singa F.S."/>
            <person name="Gouil Q."/>
            <person name="Baker L."/>
            <person name="Ritchie M.E."/>
            <person name="Jex A.R."/>
            <person name="Gazzola D."/>
            <person name="Li H."/>
            <person name="Toshio Fujiwara R."/>
            <person name="Zhan B."/>
            <person name="Aroian R.V."/>
            <person name="Pafco B."/>
            <person name="Schwarz E.M."/>
        </authorList>
    </citation>
    <scope>NUCLEOTIDE SEQUENCE [LARGE SCALE GENOMIC DNA]</scope>
    <source>
        <strain evidence="2 3">Aroian</strain>
        <tissue evidence="2">Whole animal</tissue>
    </source>
</reference>
<proteinExistence type="predicted"/>